<gene>
    <name evidence="3" type="ORF">I2I01_05800</name>
</gene>
<feature type="chain" id="PRO_5037634185" evidence="1">
    <location>
        <begin position="26"/>
        <end position="252"/>
    </location>
</feature>
<evidence type="ECO:0000313" key="3">
    <source>
        <dbReference type="EMBL" id="MBF9141137.1"/>
    </source>
</evidence>
<evidence type="ECO:0000259" key="2">
    <source>
        <dbReference type="Pfam" id="PF13568"/>
    </source>
</evidence>
<feature type="domain" description="Outer membrane protein beta-barrel" evidence="2">
    <location>
        <begin position="24"/>
        <end position="218"/>
    </location>
</feature>
<protein>
    <submittedName>
        <fullName evidence="3">PorT family protein</fullName>
    </submittedName>
</protein>
<proteinExistence type="predicted"/>
<dbReference type="InterPro" id="IPR025665">
    <property type="entry name" value="Beta-barrel_OMP_2"/>
</dbReference>
<evidence type="ECO:0000256" key="1">
    <source>
        <dbReference type="SAM" id="SignalP"/>
    </source>
</evidence>
<dbReference type="RefSeq" id="WP_196285454.1">
    <property type="nucleotide sequence ID" value="NZ_JADQDP010000001.1"/>
</dbReference>
<evidence type="ECO:0000313" key="4">
    <source>
        <dbReference type="Proteomes" id="UP000645610"/>
    </source>
</evidence>
<accession>A0A931BF45</accession>
<dbReference type="EMBL" id="JADQDP010000001">
    <property type="protein sequence ID" value="MBF9141137.1"/>
    <property type="molecule type" value="Genomic_DNA"/>
</dbReference>
<comment type="caution">
    <text evidence="3">The sequence shown here is derived from an EMBL/GenBank/DDBJ whole genome shotgun (WGS) entry which is preliminary data.</text>
</comment>
<feature type="signal peptide" evidence="1">
    <location>
        <begin position="1"/>
        <end position="25"/>
    </location>
</feature>
<dbReference type="Proteomes" id="UP000645610">
    <property type="component" value="Unassembled WGS sequence"/>
</dbReference>
<reference evidence="3 4" key="1">
    <citation type="submission" date="2020-11" db="EMBL/GenBank/DDBJ databases">
        <authorList>
            <person name="Kim M.K."/>
        </authorList>
    </citation>
    <scope>NUCLEOTIDE SEQUENCE [LARGE SCALE GENOMIC DNA]</scope>
    <source>
        <strain evidence="3 4">BT439</strain>
    </source>
</reference>
<dbReference type="Pfam" id="PF13568">
    <property type="entry name" value="OMP_b-brl_2"/>
    <property type="match status" value="1"/>
</dbReference>
<organism evidence="3 4">
    <name type="scientific">Hymenobacter properus</name>
    <dbReference type="NCBI Taxonomy" id="2791026"/>
    <lineage>
        <taxon>Bacteria</taxon>
        <taxon>Pseudomonadati</taxon>
        <taxon>Bacteroidota</taxon>
        <taxon>Cytophagia</taxon>
        <taxon>Cytophagales</taxon>
        <taxon>Hymenobacteraceae</taxon>
        <taxon>Hymenobacter</taxon>
    </lineage>
</organism>
<keyword evidence="1" id="KW-0732">Signal</keyword>
<dbReference type="AlphaFoldDB" id="A0A931BF45"/>
<sequence>MNRRLLFLPAALTGALNLAGGRAQAQLRVSVGPTLGLNVTTAPYFERRSFATTHTQGVEAGIQAYIGQNHWELQPALLFSQKGFGINDNYTEESAGQTTIIVTKSTYRLNYLTLPLNLAYNQRADGQGFCLFAGSYAGVLLGGTYSNGISYSVRTPRSASGGYSEFSGPVAGGDYFSNTFGDKAYYCRRFDFGVQGGLGYRHGPLLVQAGYSLGLRNLGADFQLGNGSTVDGPTFRNRAFQASFAYLFSFTK</sequence>
<name>A0A931BF45_9BACT</name>
<keyword evidence="4" id="KW-1185">Reference proteome</keyword>